<gene>
    <name evidence="3" type="ORF">NCTC11401_01813</name>
    <name evidence="2" type="ORF">SAMN05421777_103104</name>
</gene>
<dbReference type="Proteomes" id="UP000254374">
    <property type="component" value="Unassembled WGS sequence"/>
</dbReference>
<dbReference type="Proteomes" id="UP000186808">
    <property type="component" value="Unassembled WGS sequence"/>
</dbReference>
<proteinExistence type="predicted"/>
<evidence type="ECO:0000313" key="5">
    <source>
        <dbReference type="Proteomes" id="UP000254374"/>
    </source>
</evidence>
<dbReference type="AlphaFoldDB" id="A0A377GK61"/>
<accession>A0A377GK61</accession>
<reference evidence="2 4" key="1">
    <citation type="submission" date="2017-01" db="EMBL/GenBank/DDBJ databases">
        <authorList>
            <person name="Varghese N."/>
            <person name="Submissions S."/>
        </authorList>
    </citation>
    <scope>NUCLEOTIDE SEQUENCE [LARGE SCALE GENOMIC DNA]</scope>
    <source>
        <strain evidence="2 4">ATCC 33342</strain>
    </source>
</reference>
<evidence type="ECO:0000313" key="4">
    <source>
        <dbReference type="Proteomes" id="UP000186808"/>
    </source>
</evidence>
<keyword evidence="3" id="KW-0067">ATP-binding</keyword>
<keyword evidence="3" id="KW-0347">Helicase</keyword>
<evidence type="ECO:0000313" key="3">
    <source>
        <dbReference type="EMBL" id="STO24994.1"/>
    </source>
</evidence>
<evidence type="ECO:0000313" key="2">
    <source>
        <dbReference type="EMBL" id="SIQ79901.1"/>
    </source>
</evidence>
<dbReference type="GO" id="GO:0004386">
    <property type="term" value="F:helicase activity"/>
    <property type="evidence" value="ECO:0007669"/>
    <property type="project" value="UniProtKB-KW"/>
</dbReference>
<name>A0A377GK61_9GAMM</name>
<dbReference type="Pfam" id="PF06048">
    <property type="entry name" value="DUF927"/>
    <property type="match status" value="1"/>
</dbReference>
<reference evidence="3 5" key="2">
    <citation type="submission" date="2018-06" db="EMBL/GenBank/DDBJ databases">
        <authorList>
            <consortium name="Pathogen Informatics"/>
            <person name="Doyle S."/>
        </authorList>
    </citation>
    <scope>NUCLEOTIDE SEQUENCE [LARGE SCALE GENOMIC DNA]</scope>
    <source>
        <strain evidence="3 5">NCTC11401</strain>
    </source>
</reference>
<sequence>MPNIDLEIYEETKGAEGTERTISDYVLFNGSPKDLVEGTIDTDDVENLLDLKLEIISPNHVPPENLNEPEIKRPGYMVYDDWFSIGGQSKPPGLYWHGFTNGQDPKPIDTWVSSPIHANAITADERNESFGLLLRFIQPFGGWREWSMPMHLLKGNGDEMRGELLNLGVRINLDAKKHLNTWLMLQKPQSRTIAATRTGWHSNGMAFVMPNKTIGDDNVRFQSEYAAHDDFIQQGDIQKWREHIATRCSGNPILLLSVSAAFAAPLLLKAKQQSAGGGGIHLIGKSSNGKTTALQVAASVWGGPGYVRAWRATANGLEATAAALNDSLLVLDEISECDPREIGSIIYALANGQGKQRAKRNGGARDSFRWRTIVLSSGERTLSAHMQEAGQNIKAGQEARLLNIPATDRAYGAFDTLHGLTDGRAFADSMKQSTSLNFGVAGPEFVKKLLEDKDNLSELYARFCKLSGFCSSDGIESRASCLFALIALAGEKATEYGLTGWQDGEALEAAIELFNKWRDFRGQGQTEMRQILQGIRHFIDRHGDSRFSRIDQKAIVYEGDNIDQRPVVRDRAGYWKDTNGGRVFLFNSSALQEAATGFDLKIILQTLNDAQWIIEKDHGKNSKKVKVEGRTLSLYWILVKEEA</sequence>
<dbReference type="EMBL" id="FTNL01000003">
    <property type="protein sequence ID" value="SIQ79901.1"/>
    <property type="molecule type" value="Genomic_DNA"/>
</dbReference>
<dbReference type="RefSeq" id="WP_058469091.1">
    <property type="nucleotide sequence ID" value="NZ_CAAAIX010000002.1"/>
</dbReference>
<organism evidence="3 5">
    <name type="scientific">Fluoribacter gormanii</name>
    <dbReference type="NCBI Taxonomy" id="464"/>
    <lineage>
        <taxon>Bacteria</taxon>
        <taxon>Pseudomonadati</taxon>
        <taxon>Pseudomonadota</taxon>
        <taxon>Gammaproteobacteria</taxon>
        <taxon>Legionellales</taxon>
        <taxon>Legionellaceae</taxon>
        <taxon>Fluoribacter</taxon>
    </lineage>
</organism>
<protein>
    <submittedName>
        <fullName evidence="2">DNA primase/helicase</fullName>
    </submittedName>
    <submittedName>
        <fullName evidence="3">Superfamily II helicase and inactivated derivatives</fullName>
    </submittedName>
</protein>
<dbReference type="STRING" id="464.Lgor_2764"/>
<dbReference type="EMBL" id="UGGV01000001">
    <property type="protein sequence ID" value="STO24994.1"/>
    <property type="molecule type" value="Genomic_DNA"/>
</dbReference>
<keyword evidence="3" id="KW-0547">Nucleotide-binding</keyword>
<keyword evidence="4" id="KW-1185">Reference proteome</keyword>
<keyword evidence="3" id="KW-0378">Hydrolase</keyword>
<evidence type="ECO:0000259" key="1">
    <source>
        <dbReference type="Pfam" id="PF06048"/>
    </source>
</evidence>
<dbReference type="OrthoDB" id="784829at2"/>
<dbReference type="InterPro" id="IPR009270">
    <property type="entry name" value="DUF927"/>
</dbReference>
<feature type="domain" description="DUF927" evidence="1">
    <location>
        <begin position="90"/>
        <end position="367"/>
    </location>
</feature>